<protein>
    <recommendedName>
        <fullName evidence="3">C3H1-type domain-containing protein</fullName>
    </recommendedName>
</protein>
<sequence>MELSNFTAKALEKVEKYSLILYATGYFTQEEWVKHDALLHKGKYVFTKGPQASLPIVMGPTIGLWKSNARPATREESRPKPQNETEESLINSDEDSGEKVEAALASINPIDVSTTNNTGENGQEGGSEATASLIKENIRSEDETTAPANLDEPVTVNQEQESAGSDGPVEYLPKDTLGNENSTKSPASASPAKPKLPLKVKVKKESTESLATPKARTSPPNDPQKTELSRAEEERRIKLFTKAFGRPPSAKSDYHQPTNPEFKPRWLGESSTDSTPSTRSTTNAHSKKPDASRNAMKKSGGFSMNDYERKCTAEWENDSEENGPSFRLDHSRFAVLADMHHQSSSRGTESDSTVSSQKNGQNRSVIRWQSSIDTMVDSKELQITEGHLNKSKNSPLHLKSTGPKLTTRERLRNKPLEIVVPKTEVCYFWAVGDRCRYPEALCRDLHEDREYTLQTNVRDGKPNPGPLCEVIDPIPAPPSDGSHAPAQDLASTVGKRFTCFFWHQGGCWKSERECYFLHTYVGSEGILHRKVQTQAHINTKRALIAKPKFEDTNEDSVDAEWGASEFSTNATSGAEPELLSPGHDNPVDEEEQATLEPGTLKWPENQPSPKCGNACSIRGTGKKLDAPDPAYAFRAVTLIWDTTPKSLTLALINTHNLDIQPRSLTTGNTARIIDNHHSTRS</sequence>
<dbReference type="InterPro" id="IPR000571">
    <property type="entry name" value="Znf_CCCH"/>
</dbReference>
<feature type="compositionally biased region" description="Basic and acidic residues" evidence="2">
    <location>
        <begin position="224"/>
        <end position="237"/>
    </location>
</feature>
<feature type="region of interest" description="Disordered" evidence="2">
    <location>
        <begin position="140"/>
        <end position="304"/>
    </location>
</feature>
<feature type="region of interest" description="Disordered" evidence="2">
    <location>
        <begin position="68"/>
        <end position="128"/>
    </location>
</feature>
<dbReference type="PROSITE" id="PS50103">
    <property type="entry name" value="ZF_C3H1"/>
    <property type="match status" value="1"/>
</dbReference>
<evidence type="ECO:0000256" key="1">
    <source>
        <dbReference type="PROSITE-ProRule" id="PRU00723"/>
    </source>
</evidence>
<keyword evidence="1" id="KW-0862">Zinc</keyword>
<feature type="compositionally biased region" description="Basic and acidic residues" evidence="2">
    <location>
        <begin position="72"/>
        <end position="83"/>
    </location>
</feature>
<dbReference type="AlphaFoldDB" id="A0A5N6K847"/>
<feature type="region of interest" description="Disordered" evidence="2">
    <location>
        <begin position="340"/>
        <end position="368"/>
    </location>
</feature>
<feature type="compositionally biased region" description="Polar residues" evidence="2">
    <location>
        <begin position="342"/>
        <end position="368"/>
    </location>
</feature>
<feature type="compositionally biased region" description="Low complexity" evidence="2">
    <location>
        <begin position="270"/>
        <end position="282"/>
    </location>
</feature>
<organism evidence="4 5">
    <name type="scientific">Monilinia laxa</name>
    <name type="common">Brown rot fungus</name>
    <name type="synonym">Sclerotinia laxa</name>
    <dbReference type="NCBI Taxonomy" id="61186"/>
    <lineage>
        <taxon>Eukaryota</taxon>
        <taxon>Fungi</taxon>
        <taxon>Dikarya</taxon>
        <taxon>Ascomycota</taxon>
        <taxon>Pezizomycotina</taxon>
        <taxon>Leotiomycetes</taxon>
        <taxon>Helotiales</taxon>
        <taxon>Sclerotiniaceae</taxon>
        <taxon>Monilinia</taxon>
    </lineage>
</organism>
<dbReference type="Gene3D" id="3.30.1370.210">
    <property type="match status" value="1"/>
</dbReference>
<feature type="compositionally biased region" description="Low complexity" evidence="2">
    <location>
        <begin position="184"/>
        <end position="195"/>
    </location>
</feature>
<evidence type="ECO:0000259" key="3">
    <source>
        <dbReference type="PROSITE" id="PS50103"/>
    </source>
</evidence>
<evidence type="ECO:0000256" key="2">
    <source>
        <dbReference type="SAM" id="MobiDB-lite"/>
    </source>
</evidence>
<keyword evidence="1" id="KW-0479">Metal-binding</keyword>
<reference evidence="4 5" key="1">
    <citation type="submission" date="2019-06" db="EMBL/GenBank/DDBJ databases">
        <title>Genome Sequence of the Brown Rot Fungal Pathogen Monilinia laxa.</title>
        <authorList>
            <person name="De Miccolis Angelini R.M."/>
            <person name="Landi L."/>
            <person name="Abate D."/>
            <person name="Pollastro S."/>
            <person name="Romanazzi G."/>
            <person name="Faretra F."/>
        </authorList>
    </citation>
    <scope>NUCLEOTIDE SEQUENCE [LARGE SCALE GENOMIC DNA]</scope>
    <source>
        <strain evidence="4 5">Mlax316</strain>
    </source>
</reference>
<feature type="compositionally biased region" description="Acidic residues" evidence="2">
    <location>
        <begin position="84"/>
        <end position="96"/>
    </location>
</feature>
<accession>A0A5N6K847</accession>
<gene>
    <name evidence="4" type="ORF">EYC80_001113</name>
</gene>
<dbReference type="EMBL" id="VIGI01000006">
    <property type="protein sequence ID" value="KAB8298969.1"/>
    <property type="molecule type" value="Genomic_DNA"/>
</dbReference>
<comment type="caution">
    <text evidence="4">The sequence shown here is derived from an EMBL/GenBank/DDBJ whole genome shotgun (WGS) entry which is preliminary data.</text>
</comment>
<dbReference type="OrthoDB" id="3594623at2759"/>
<feature type="zinc finger region" description="C3H1-type" evidence="1">
    <location>
        <begin position="421"/>
        <end position="449"/>
    </location>
</feature>
<keyword evidence="1" id="KW-0863">Zinc-finger</keyword>
<evidence type="ECO:0000313" key="4">
    <source>
        <dbReference type="EMBL" id="KAB8298969.1"/>
    </source>
</evidence>
<proteinExistence type="predicted"/>
<dbReference type="Proteomes" id="UP000326757">
    <property type="component" value="Unassembled WGS sequence"/>
</dbReference>
<evidence type="ECO:0000313" key="5">
    <source>
        <dbReference type="Proteomes" id="UP000326757"/>
    </source>
</evidence>
<keyword evidence="5" id="KW-1185">Reference proteome</keyword>
<dbReference type="GO" id="GO:0008270">
    <property type="term" value="F:zinc ion binding"/>
    <property type="evidence" value="ECO:0007669"/>
    <property type="project" value="UniProtKB-KW"/>
</dbReference>
<feature type="region of interest" description="Disordered" evidence="2">
    <location>
        <begin position="569"/>
        <end position="594"/>
    </location>
</feature>
<name>A0A5N6K847_MONLA</name>
<feature type="domain" description="C3H1-type" evidence="3">
    <location>
        <begin position="421"/>
        <end position="449"/>
    </location>
</feature>